<evidence type="ECO:0000313" key="3">
    <source>
        <dbReference type="Proteomes" id="UP000523955"/>
    </source>
</evidence>
<comment type="caution">
    <text evidence="2">The sequence shown here is derived from an EMBL/GenBank/DDBJ whole genome shotgun (WGS) entry which is preliminary data.</text>
</comment>
<protein>
    <submittedName>
        <fullName evidence="2">Uncharacterized protein</fullName>
    </submittedName>
</protein>
<accession>A0A7X0RIP1</accession>
<gene>
    <name evidence="2" type="ORF">H5V45_17185</name>
</gene>
<feature type="transmembrane region" description="Helical" evidence="1">
    <location>
        <begin position="32"/>
        <end position="49"/>
    </location>
</feature>
<keyword evidence="1" id="KW-0472">Membrane</keyword>
<proteinExistence type="predicted"/>
<evidence type="ECO:0000313" key="2">
    <source>
        <dbReference type="EMBL" id="MBB6629064.1"/>
    </source>
</evidence>
<keyword evidence="3" id="KW-1185">Reference proteome</keyword>
<dbReference type="EMBL" id="JACKXE010000001">
    <property type="protein sequence ID" value="MBB6629064.1"/>
    <property type="molecule type" value="Genomic_DNA"/>
</dbReference>
<dbReference type="RefSeq" id="WP_185254057.1">
    <property type="nucleotide sequence ID" value="NZ_JACKXE010000001.1"/>
</dbReference>
<organism evidence="2 3">
    <name type="scientific">Nocardioides luti</name>
    <dbReference type="NCBI Taxonomy" id="2761101"/>
    <lineage>
        <taxon>Bacteria</taxon>
        <taxon>Bacillati</taxon>
        <taxon>Actinomycetota</taxon>
        <taxon>Actinomycetes</taxon>
        <taxon>Propionibacteriales</taxon>
        <taxon>Nocardioidaceae</taxon>
        <taxon>Nocardioides</taxon>
    </lineage>
</organism>
<keyword evidence="1" id="KW-1133">Transmembrane helix</keyword>
<keyword evidence="1" id="KW-0812">Transmembrane</keyword>
<dbReference type="AlphaFoldDB" id="A0A7X0RIP1"/>
<dbReference type="Proteomes" id="UP000523955">
    <property type="component" value="Unassembled WGS sequence"/>
</dbReference>
<evidence type="ECO:0000256" key="1">
    <source>
        <dbReference type="SAM" id="Phobius"/>
    </source>
</evidence>
<reference evidence="2 3" key="1">
    <citation type="submission" date="2020-08" db="EMBL/GenBank/DDBJ databases">
        <authorList>
            <person name="Seo M.-J."/>
        </authorList>
    </citation>
    <scope>NUCLEOTIDE SEQUENCE [LARGE SCALE GENOMIC DNA]</scope>
    <source>
        <strain evidence="2 3">KIGAM211</strain>
    </source>
</reference>
<name>A0A7X0RIP1_9ACTN</name>
<sequence>MPARWRVRIVVAVALYAVLEVVFTKVDFDPDALRLALVVAVGIALFGVVQDALGDSGPGWDVERVSTPLAEGLDRPTARYVGLLESHLTSRTPDGVLADRLRTLADTVLRQRHGLGVADPAARDLLGPELGRVLDEPPRRLSRDEIDRCMTRIEGL</sequence>
<feature type="transmembrane region" description="Helical" evidence="1">
    <location>
        <begin position="7"/>
        <end position="26"/>
    </location>
</feature>